<reference evidence="16" key="1">
    <citation type="submission" date="2012-12" db="EMBL/GenBank/DDBJ databases">
        <authorList>
            <person name="Hellsten U."/>
            <person name="Grimwood J."/>
            <person name="Chapman J.A."/>
            <person name="Shapiro H."/>
            <person name="Aerts A."/>
            <person name="Otillar R.P."/>
            <person name="Terry A.Y."/>
            <person name="Boore J.L."/>
            <person name="Simakov O."/>
            <person name="Marletaz F."/>
            <person name="Cho S.-J."/>
            <person name="Edsinger-Gonzales E."/>
            <person name="Havlak P."/>
            <person name="Kuo D.-H."/>
            <person name="Larsson T."/>
            <person name="Lv J."/>
            <person name="Arendt D."/>
            <person name="Savage R."/>
            <person name="Osoegawa K."/>
            <person name="de Jong P."/>
            <person name="Lindberg D.R."/>
            <person name="Seaver E.C."/>
            <person name="Weisblat D.A."/>
            <person name="Putnam N.H."/>
            <person name="Grigoriev I.V."/>
            <person name="Rokhsar D.S."/>
        </authorList>
    </citation>
    <scope>NUCLEOTIDE SEQUENCE</scope>
    <source>
        <strain evidence="16">I ESC-2004</strain>
    </source>
</reference>
<evidence type="ECO:0000313" key="15">
    <source>
        <dbReference type="EnsemblMetazoa" id="CapteP226426"/>
    </source>
</evidence>
<evidence type="ECO:0000256" key="3">
    <source>
        <dbReference type="ARBA" id="ARBA00022741"/>
    </source>
</evidence>
<dbReference type="GO" id="GO:0007165">
    <property type="term" value="P:signal transduction"/>
    <property type="evidence" value="ECO:0007669"/>
    <property type="project" value="UniProtKB-ARBA"/>
</dbReference>
<dbReference type="SMART" id="SM00252">
    <property type="entry name" value="SH2"/>
    <property type="match status" value="2"/>
</dbReference>
<comment type="catalytic activity">
    <reaction evidence="7 11">
        <text>L-tyrosyl-[protein] + ATP = O-phospho-L-tyrosyl-[protein] + ADP + H(+)</text>
        <dbReference type="Rhea" id="RHEA:10596"/>
        <dbReference type="Rhea" id="RHEA-COMP:10136"/>
        <dbReference type="Rhea" id="RHEA-COMP:20101"/>
        <dbReference type="ChEBI" id="CHEBI:15378"/>
        <dbReference type="ChEBI" id="CHEBI:30616"/>
        <dbReference type="ChEBI" id="CHEBI:46858"/>
        <dbReference type="ChEBI" id="CHEBI:61978"/>
        <dbReference type="ChEBI" id="CHEBI:456216"/>
        <dbReference type="EC" id="2.7.10.2"/>
    </reaction>
</comment>
<dbReference type="AlphaFoldDB" id="R7U7M5"/>
<dbReference type="Gene3D" id="1.25.40.20">
    <property type="entry name" value="Ankyrin repeat-containing domain"/>
    <property type="match status" value="1"/>
</dbReference>
<dbReference type="PROSITE" id="PS50001">
    <property type="entry name" value="SH2"/>
    <property type="match status" value="2"/>
</dbReference>
<dbReference type="PROSITE" id="PS50088">
    <property type="entry name" value="ANK_REPEAT"/>
    <property type="match status" value="2"/>
</dbReference>
<accession>R7U7M5</accession>
<feature type="binding site" evidence="10">
    <location>
        <position position="442"/>
    </location>
    <ligand>
        <name>ATP</name>
        <dbReference type="ChEBI" id="CHEBI:30616"/>
    </ligand>
</feature>
<dbReference type="EMBL" id="KB304303">
    <property type="protein sequence ID" value="ELU02151.1"/>
    <property type="molecule type" value="Genomic_DNA"/>
</dbReference>
<dbReference type="PROSITE" id="PS50011">
    <property type="entry name" value="PROTEIN_KINASE_DOM"/>
    <property type="match status" value="1"/>
</dbReference>
<dbReference type="Gene3D" id="3.30.505.10">
    <property type="entry name" value="SH2 domain"/>
    <property type="match status" value="2"/>
</dbReference>
<dbReference type="PROSITE" id="PS00107">
    <property type="entry name" value="PROTEIN_KINASE_ATP"/>
    <property type="match status" value="1"/>
</dbReference>
<feature type="domain" description="SH2" evidence="12">
    <location>
        <begin position="322"/>
        <end position="410"/>
    </location>
</feature>
<keyword evidence="4 11" id="KW-0418">Kinase</keyword>
<proteinExistence type="inferred from homology"/>
<dbReference type="InterPro" id="IPR008266">
    <property type="entry name" value="Tyr_kinase_AS"/>
</dbReference>
<keyword evidence="16" id="KW-1185">Reference proteome</keyword>
<protein>
    <recommendedName>
        <fullName evidence="11">Tyrosine-protein kinase</fullName>
        <ecNumber evidence="11">2.7.10.2</ecNumber>
    </recommendedName>
</protein>
<dbReference type="FunCoup" id="R7U7M5">
    <property type="interactions" value="120"/>
</dbReference>
<organism evidence="14">
    <name type="scientific">Capitella teleta</name>
    <name type="common">Polychaete worm</name>
    <dbReference type="NCBI Taxonomy" id="283909"/>
    <lineage>
        <taxon>Eukaryota</taxon>
        <taxon>Metazoa</taxon>
        <taxon>Spiralia</taxon>
        <taxon>Lophotrochozoa</taxon>
        <taxon>Annelida</taxon>
        <taxon>Polychaeta</taxon>
        <taxon>Sedentaria</taxon>
        <taxon>Scolecida</taxon>
        <taxon>Capitellidae</taxon>
        <taxon>Capitella</taxon>
    </lineage>
</organism>
<dbReference type="Gene3D" id="3.30.200.20">
    <property type="entry name" value="Phosphorylase Kinase, domain 1"/>
    <property type="match status" value="1"/>
</dbReference>
<dbReference type="Gene3D" id="1.10.510.10">
    <property type="entry name" value="Transferase(Phosphotransferase) domain 1"/>
    <property type="match status" value="1"/>
</dbReference>
<keyword evidence="1" id="KW-0597">Phosphoprotein</keyword>
<dbReference type="InterPro" id="IPR001245">
    <property type="entry name" value="Ser-Thr/Tyr_kinase_cat_dom"/>
</dbReference>
<feature type="repeat" description="ANK" evidence="8">
    <location>
        <begin position="220"/>
        <end position="245"/>
    </location>
</feature>
<evidence type="ECO:0000256" key="1">
    <source>
        <dbReference type="ARBA" id="ARBA00022553"/>
    </source>
</evidence>
<evidence type="ECO:0000256" key="6">
    <source>
        <dbReference type="ARBA" id="ARBA00023137"/>
    </source>
</evidence>
<dbReference type="InterPro" id="IPR011009">
    <property type="entry name" value="Kinase-like_dom_sf"/>
</dbReference>
<dbReference type="EnsemblMetazoa" id="CapteT226426">
    <property type="protein sequence ID" value="CapteP226426"/>
    <property type="gene ID" value="CapteG226426"/>
</dbReference>
<keyword evidence="6 11" id="KW-0829">Tyrosine-protein kinase</keyword>
<dbReference type="SUPFAM" id="SSF48403">
    <property type="entry name" value="Ankyrin repeat"/>
    <property type="match status" value="1"/>
</dbReference>
<dbReference type="STRING" id="283909.R7U7M5"/>
<dbReference type="EMBL" id="AMQN01008981">
    <property type="status" value="NOT_ANNOTATED_CDS"/>
    <property type="molecule type" value="Genomic_DNA"/>
</dbReference>
<dbReference type="OMA" id="RDPDYQN"/>
<evidence type="ECO:0000256" key="7">
    <source>
        <dbReference type="ARBA" id="ARBA00051245"/>
    </source>
</evidence>
<dbReference type="PRINTS" id="PR00109">
    <property type="entry name" value="TYRKINASE"/>
</dbReference>
<evidence type="ECO:0000313" key="16">
    <source>
        <dbReference type="Proteomes" id="UP000014760"/>
    </source>
</evidence>
<evidence type="ECO:0000259" key="12">
    <source>
        <dbReference type="PROSITE" id="PS50001"/>
    </source>
</evidence>
<evidence type="ECO:0000259" key="13">
    <source>
        <dbReference type="PROSITE" id="PS50011"/>
    </source>
</evidence>
<dbReference type="FunFam" id="1.10.510.10:FF:000027">
    <property type="entry name" value="Receptor protein-tyrosine kinase"/>
    <property type="match status" value="1"/>
</dbReference>
<keyword evidence="2 11" id="KW-0808">Transferase</keyword>
<feature type="repeat" description="ANK" evidence="8">
    <location>
        <begin position="187"/>
        <end position="219"/>
    </location>
</feature>
<dbReference type="GO" id="GO:0004715">
    <property type="term" value="F:non-membrane spanning protein tyrosine kinase activity"/>
    <property type="evidence" value="ECO:0007669"/>
    <property type="project" value="UniProtKB-EC"/>
</dbReference>
<dbReference type="Pfam" id="PF00017">
    <property type="entry name" value="SH2"/>
    <property type="match status" value="2"/>
</dbReference>
<dbReference type="Pfam" id="PF12796">
    <property type="entry name" value="Ank_2"/>
    <property type="match status" value="1"/>
</dbReference>
<keyword evidence="8" id="KW-0040">ANK repeat</keyword>
<evidence type="ECO:0000256" key="2">
    <source>
        <dbReference type="ARBA" id="ARBA00022679"/>
    </source>
</evidence>
<dbReference type="InterPro" id="IPR002110">
    <property type="entry name" value="Ankyrin_rpt"/>
</dbReference>
<dbReference type="GO" id="GO:0005524">
    <property type="term" value="F:ATP binding"/>
    <property type="evidence" value="ECO:0007669"/>
    <property type="project" value="UniProtKB-UniRule"/>
</dbReference>
<keyword evidence="5 10" id="KW-0067">ATP-binding</keyword>
<comment type="similarity">
    <text evidence="11">Belongs to the protein kinase superfamily. Tyr protein kinase family.</text>
</comment>
<evidence type="ECO:0000256" key="8">
    <source>
        <dbReference type="PROSITE-ProRule" id="PRU00023"/>
    </source>
</evidence>
<dbReference type="HOGENOM" id="CLU_000288_3_1_1"/>
<evidence type="ECO:0000256" key="9">
    <source>
        <dbReference type="PROSITE-ProRule" id="PRU00191"/>
    </source>
</evidence>
<reference evidence="15" key="3">
    <citation type="submission" date="2015-06" db="UniProtKB">
        <authorList>
            <consortium name="EnsemblMetazoa"/>
        </authorList>
    </citation>
    <scope>IDENTIFICATION</scope>
</reference>
<dbReference type="OrthoDB" id="67310at2759"/>
<name>R7U7M5_CAPTE</name>
<dbReference type="PROSITE" id="PS00109">
    <property type="entry name" value="PROTEIN_KINASE_TYR"/>
    <property type="match status" value="1"/>
</dbReference>
<dbReference type="PANTHER" id="PTHR24418">
    <property type="entry name" value="TYROSINE-PROTEIN KINASE"/>
    <property type="match status" value="1"/>
</dbReference>
<reference evidence="14 16" key="2">
    <citation type="journal article" date="2013" name="Nature">
        <title>Insights into bilaterian evolution from three spiralian genomes.</title>
        <authorList>
            <person name="Simakov O."/>
            <person name="Marletaz F."/>
            <person name="Cho S.J."/>
            <person name="Edsinger-Gonzales E."/>
            <person name="Havlak P."/>
            <person name="Hellsten U."/>
            <person name="Kuo D.H."/>
            <person name="Larsson T."/>
            <person name="Lv J."/>
            <person name="Arendt D."/>
            <person name="Savage R."/>
            <person name="Osoegawa K."/>
            <person name="de Jong P."/>
            <person name="Grimwood J."/>
            <person name="Chapman J.A."/>
            <person name="Shapiro H."/>
            <person name="Aerts A."/>
            <person name="Otillar R.P."/>
            <person name="Terry A.Y."/>
            <person name="Boore J.L."/>
            <person name="Grigoriev I.V."/>
            <person name="Lindberg D.R."/>
            <person name="Seaver E.C."/>
            <person name="Weisblat D.A."/>
            <person name="Putnam N.H."/>
            <person name="Rokhsar D.S."/>
        </authorList>
    </citation>
    <scope>NUCLEOTIDE SEQUENCE</scope>
    <source>
        <strain evidence="14 16">I ESC-2004</strain>
    </source>
</reference>
<sequence length="686" mass="77652">MSAPGQPLNYNKLSQESIKKALLADAATRKKLMRPLLWFHPNTNRALSETKLRNSKDGIGTFLIRENASSYGDFVLSIISSNECHKDAECQHFVIVQRKECVYSFGKSSKLFEGLDALVRHYSEGADGLPFQLRNPCPKGQYPPPLSLQFGYTNHLHQLMSSGGEESDALRMLECKIHPGVNEKSAQGDTALHLSCKRGFLNLTKKLIAMDAELDVADRNGFSPLMIACQNGFPKIVQALLDSGAMPLYHHRDSRNCAIHEAALNGHLQCIKELLKFHVPAWPRNAQNQVPHALAQSKGHTEVCDMLNAYVPPTARVSKSDWFHENTDRAMATELLKQYHNADGHFLVRKRAADQDALTVSFSNKVMNVLIFRKPLYFINAGPLFTSLEHLIEHYCMHADGMDGRLTHAIRPEYELGQGEFGSVMKGTWRSPEGEMIPVAIKTLNSKYLETDRGNFLREAQVMVRFDHQCIVKLIGVCEREYLMLVQELVSLGALMDYLLDYPEKITKKNLYLWAGQIAQGMMYLEKEGFVHRDLATRNILLSSRTQAKVGDFGLSRAVGTSNEYSAKKGGRWPVKWYAPESVYYGTFSSASDVWSYGVTLWEMFSYGDQPYGSMTGAQVMQFLERNNRLAQPEGCPDNVYDIMKQCWTFNAPERPSFRHLANMFKCNDEYMNTKEFLPMLEEANC</sequence>
<dbReference type="EC" id="2.7.10.2" evidence="11"/>
<dbReference type="InterPro" id="IPR020635">
    <property type="entry name" value="Tyr_kinase_cat_dom"/>
</dbReference>
<dbReference type="SMART" id="SM00248">
    <property type="entry name" value="ANK"/>
    <property type="match status" value="3"/>
</dbReference>
<evidence type="ECO:0000313" key="14">
    <source>
        <dbReference type="EMBL" id="ELU02151.1"/>
    </source>
</evidence>
<dbReference type="InterPro" id="IPR036860">
    <property type="entry name" value="SH2_dom_sf"/>
</dbReference>
<gene>
    <name evidence="14" type="ORF">CAPTEDRAFT_226426</name>
</gene>
<dbReference type="InterPro" id="IPR000980">
    <property type="entry name" value="SH2"/>
</dbReference>
<dbReference type="PRINTS" id="PR00401">
    <property type="entry name" value="SH2DOMAIN"/>
</dbReference>
<evidence type="ECO:0000256" key="10">
    <source>
        <dbReference type="PROSITE-ProRule" id="PRU10141"/>
    </source>
</evidence>
<evidence type="ECO:0000256" key="4">
    <source>
        <dbReference type="ARBA" id="ARBA00022777"/>
    </source>
</evidence>
<dbReference type="SUPFAM" id="SSF56112">
    <property type="entry name" value="Protein kinase-like (PK-like)"/>
    <property type="match status" value="1"/>
</dbReference>
<dbReference type="InterPro" id="IPR000719">
    <property type="entry name" value="Prot_kinase_dom"/>
</dbReference>
<dbReference type="SMART" id="SM00219">
    <property type="entry name" value="TyrKc"/>
    <property type="match status" value="1"/>
</dbReference>
<feature type="domain" description="SH2" evidence="12">
    <location>
        <begin position="38"/>
        <end position="137"/>
    </location>
</feature>
<dbReference type="InterPro" id="IPR036770">
    <property type="entry name" value="Ankyrin_rpt-contain_sf"/>
</dbReference>
<dbReference type="Proteomes" id="UP000014760">
    <property type="component" value="Unassembled WGS sequence"/>
</dbReference>
<dbReference type="PROSITE" id="PS50297">
    <property type="entry name" value="ANK_REP_REGION"/>
    <property type="match status" value="2"/>
</dbReference>
<dbReference type="InterPro" id="IPR050198">
    <property type="entry name" value="Non-receptor_tyrosine_kinases"/>
</dbReference>
<evidence type="ECO:0000256" key="5">
    <source>
        <dbReference type="ARBA" id="ARBA00022840"/>
    </source>
</evidence>
<keyword evidence="9" id="KW-0727">SH2 domain</keyword>
<evidence type="ECO:0000256" key="11">
    <source>
        <dbReference type="RuleBase" id="RU362096"/>
    </source>
</evidence>
<dbReference type="GO" id="GO:0071944">
    <property type="term" value="C:cell periphery"/>
    <property type="evidence" value="ECO:0007669"/>
    <property type="project" value="UniProtKB-ARBA"/>
</dbReference>
<keyword evidence="3 10" id="KW-0547">Nucleotide-binding</keyword>
<dbReference type="InterPro" id="IPR017441">
    <property type="entry name" value="Protein_kinase_ATP_BS"/>
</dbReference>
<dbReference type="CDD" id="cd00173">
    <property type="entry name" value="SH2"/>
    <property type="match status" value="1"/>
</dbReference>
<dbReference type="Pfam" id="PF07714">
    <property type="entry name" value="PK_Tyr_Ser-Thr"/>
    <property type="match status" value="1"/>
</dbReference>
<dbReference type="SUPFAM" id="SSF55550">
    <property type="entry name" value="SH2 domain"/>
    <property type="match status" value="2"/>
</dbReference>
<feature type="domain" description="Protein kinase" evidence="13">
    <location>
        <begin position="410"/>
        <end position="672"/>
    </location>
</feature>